<dbReference type="GO" id="GO:0015031">
    <property type="term" value="P:protein transport"/>
    <property type="evidence" value="ECO:0007669"/>
    <property type="project" value="UniProtKB-KW"/>
</dbReference>
<dbReference type="GO" id="GO:0005546">
    <property type="term" value="F:phosphatidylinositol-4,5-bisphosphate binding"/>
    <property type="evidence" value="ECO:0007669"/>
    <property type="project" value="InterPro"/>
</dbReference>
<dbReference type="KEGG" id="mcha:111008738"/>
<keyword evidence="5" id="KW-1185">Reference proteome</keyword>
<dbReference type="Proteomes" id="UP000504603">
    <property type="component" value="Unplaced"/>
</dbReference>
<dbReference type="GO" id="GO:0006887">
    <property type="term" value="P:exocytosis"/>
    <property type="evidence" value="ECO:0007669"/>
    <property type="project" value="UniProtKB-KW"/>
</dbReference>
<accession>A0A6J1C7N5</accession>
<dbReference type="GeneID" id="111008738"/>
<evidence type="ECO:0000256" key="3">
    <source>
        <dbReference type="RuleBase" id="RU365026"/>
    </source>
</evidence>
<evidence type="ECO:0000256" key="1">
    <source>
        <dbReference type="ARBA" id="ARBA00006756"/>
    </source>
</evidence>
<evidence type="ECO:0000256" key="2">
    <source>
        <dbReference type="ARBA" id="ARBA00022448"/>
    </source>
</evidence>
<dbReference type="PANTHER" id="PTHR12542">
    <property type="entry name" value="EXOCYST COMPLEX PROTEIN EXO70"/>
    <property type="match status" value="1"/>
</dbReference>
<evidence type="ECO:0000259" key="4">
    <source>
        <dbReference type="Pfam" id="PF03081"/>
    </source>
</evidence>
<dbReference type="Gene3D" id="1.20.1280.170">
    <property type="entry name" value="Exocyst complex component Exo70"/>
    <property type="match status" value="1"/>
</dbReference>
<dbReference type="InterPro" id="IPR004140">
    <property type="entry name" value="Exo70"/>
</dbReference>
<feature type="domain" description="Exocyst complex subunit Exo70 C-terminal" evidence="4">
    <location>
        <begin position="279"/>
        <end position="634"/>
    </location>
</feature>
<proteinExistence type="inferred from homology"/>
<dbReference type="GO" id="GO:0000145">
    <property type="term" value="C:exocyst"/>
    <property type="evidence" value="ECO:0007669"/>
    <property type="project" value="InterPro"/>
</dbReference>
<sequence length="649" mass="74697">MVVDFCLSSCQMGDCESILPASEGEHHVIAAFQHLVRVLGASQNVNDEVKRLLNDLDSHLTSMTQYTHLEIGKLSELEKKFKSAEEKIRRWESNKSIIWDSGPMEACEYMKAVGEIHKVQEGLRSLPVNDSRKQKELLFQADSVMQIAMARLEQELVHILAQHKLYFEPDYIPFQSGGYDFVYNESFASAEDNLGEETSQGESVAAVYVVNLVHPHVIPHLKSIANVMFTSNYIQEFCKAFVNTRRDALDEYLFVLQMEKYSIGDLLTMNWDILNVKIKRWVCVIQIIIRVYLASERRLCNNIFEGIGSYSSACFTDISATSMFRLLNFGEAIAMTPRRPEKLFRLLDMYEVLENLLVDKDALFPEDSETGSFLKSEFHNLFKKLGDSARATFVDFGYLISSSISTDPFPGGGVHHLTKYVMNYIKTLTVYRDSLIFLLQDKVADNLSPDSELHNENNVHCPMAYHLQSIASHLISNLNNKSKLYRDDAALRHVFLMNNIHYVVQKVGGPELRLYFGNKWMREHTKTFQNHATLYIRVTWQSVLSVLKHDGKGTNISKADFKEKYRAFTVAFEEIYKNQTGWNVPDPDLRDDLHIQTSNCVIQAYRTLCETRSPFNREKYIKYTPDDLGKHLLDLFQDSPRSLQSSRRR</sequence>
<gene>
    <name evidence="6" type="primary">LOC111008738</name>
</gene>
<evidence type="ECO:0000313" key="5">
    <source>
        <dbReference type="Proteomes" id="UP000504603"/>
    </source>
</evidence>
<name>A0A6J1C7N5_MOMCH</name>
<protein>
    <recommendedName>
        <fullName evidence="3">Exocyst subunit Exo70 family protein</fullName>
    </recommendedName>
</protein>
<organism evidence="5 6">
    <name type="scientific">Momordica charantia</name>
    <name type="common">Bitter gourd</name>
    <name type="synonym">Balsam pear</name>
    <dbReference type="NCBI Taxonomy" id="3673"/>
    <lineage>
        <taxon>Eukaryota</taxon>
        <taxon>Viridiplantae</taxon>
        <taxon>Streptophyta</taxon>
        <taxon>Embryophyta</taxon>
        <taxon>Tracheophyta</taxon>
        <taxon>Spermatophyta</taxon>
        <taxon>Magnoliopsida</taxon>
        <taxon>eudicotyledons</taxon>
        <taxon>Gunneridae</taxon>
        <taxon>Pentapetalae</taxon>
        <taxon>rosids</taxon>
        <taxon>fabids</taxon>
        <taxon>Cucurbitales</taxon>
        <taxon>Cucurbitaceae</taxon>
        <taxon>Momordiceae</taxon>
        <taxon>Momordica</taxon>
    </lineage>
</organism>
<dbReference type="InterPro" id="IPR016159">
    <property type="entry name" value="Cullin_repeat-like_dom_sf"/>
</dbReference>
<dbReference type="AlphaFoldDB" id="A0A6J1C7N5"/>
<comment type="similarity">
    <text evidence="1 3">Belongs to the EXO70 family.</text>
</comment>
<dbReference type="Pfam" id="PF20669">
    <property type="entry name" value="Exo70_N"/>
    <property type="match status" value="1"/>
</dbReference>
<dbReference type="InterPro" id="IPR046364">
    <property type="entry name" value="Exo70_C"/>
</dbReference>
<dbReference type="Pfam" id="PF03081">
    <property type="entry name" value="Exo70_C"/>
    <property type="match status" value="1"/>
</dbReference>
<dbReference type="SUPFAM" id="SSF74788">
    <property type="entry name" value="Cullin repeat-like"/>
    <property type="match status" value="1"/>
</dbReference>
<evidence type="ECO:0000313" key="6">
    <source>
        <dbReference type="RefSeq" id="XP_022137222.1"/>
    </source>
</evidence>
<dbReference type="OrthoDB" id="1922221at2759"/>
<keyword evidence="3" id="KW-0268">Exocytosis</keyword>
<reference evidence="6" key="1">
    <citation type="submission" date="2025-08" db="UniProtKB">
        <authorList>
            <consortium name="RefSeq"/>
        </authorList>
    </citation>
    <scope>IDENTIFICATION</scope>
    <source>
        <strain evidence="6">OHB3-1</strain>
    </source>
</reference>
<keyword evidence="3" id="KW-0653">Protein transport</keyword>
<comment type="function">
    <text evidence="3">Component of the exocyst complex.</text>
</comment>
<dbReference type="PANTHER" id="PTHR12542:SF92">
    <property type="entry name" value="EXOCYST COMPLEX COMPONENT EXO70E2"/>
    <property type="match status" value="1"/>
</dbReference>
<keyword evidence="2 3" id="KW-0813">Transport</keyword>
<dbReference type="RefSeq" id="XP_022137222.1">
    <property type="nucleotide sequence ID" value="XM_022281530.1"/>
</dbReference>